<dbReference type="HOGENOM" id="CLU_225712_0_0_5"/>
<dbReference type="SMART" id="SM00912">
    <property type="entry name" value="Haemagg_act"/>
    <property type="match status" value="1"/>
</dbReference>
<evidence type="ECO:0000313" key="6">
    <source>
        <dbReference type="EMBL" id="ADK99719.1"/>
    </source>
</evidence>
<dbReference type="RefSeq" id="WP_013267823.1">
    <property type="nucleotide sequence ID" value="NC_014375.1"/>
</dbReference>
<dbReference type="eggNOG" id="COG3595">
    <property type="taxonomic scope" value="Bacteria"/>
</dbReference>
<evidence type="ECO:0000256" key="2">
    <source>
        <dbReference type="ARBA" id="ARBA00022525"/>
    </source>
</evidence>
<protein>
    <submittedName>
        <fullName evidence="6">Filamentous hemagglutinin family outer membrane protein</fullName>
    </submittedName>
</protein>
<dbReference type="InParanoid" id="D9QJW8"/>
<name>D9QJW8_BRESC</name>
<evidence type="ECO:0000256" key="3">
    <source>
        <dbReference type="ARBA" id="ARBA00022729"/>
    </source>
</evidence>
<comment type="subcellular location">
    <subcellularLocation>
        <location evidence="1">Secreted</location>
    </subcellularLocation>
</comment>
<keyword evidence="7" id="KW-1185">Reference proteome</keyword>
<dbReference type="KEGG" id="bsb:Bresu_0405"/>
<dbReference type="Pfam" id="PF05860">
    <property type="entry name" value="TPS"/>
    <property type="match status" value="1"/>
</dbReference>
<organism evidence="6 7">
    <name type="scientific">Brevundimonas subvibrioides (strain ATCC 15264 / DSM 4735 / LMG 14903 / NBRC 16000 / CB 81)</name>
    <name type="common">Caulobacter subvibrioides</name>
    <dbReference type="NCBI Taxonomy" id="633149"/>
    <lineage>
        <taxon>Bacteria</taxon>
        <taxon>Pseudomonadati</taxon>
        <taxon>Pseudomonadota</taxon>
        <taxon>Alphaproteobacteria</taxon>
        <taxon>Caulobacterales</taxon>
        <taxon>Caulobacteraceae</taxon>
        <taxon>Brevundimonas</taxon>
    </lineage>
</organism>
<dbReference type="SUPFAM" id="SSF51126">
    <property type="entry name" value="Pectin lyase-like"/>
    <property type="match status" value="1"/>
</dbReference>
<keyword evidence="3" id="KW-0732">Signal</keyword>
<gene>
    <name evidence="6" type="ordered locus">Bresu_0405</name>
</gene>
<dbReference type="GO" id="GO:0005576">
    <property type="term" value="C:extracellular region"/>
    <property type="evidence" value="ECO:0007669"/>
    <property type="project" value="UniProtKB-SubCell"/>
</dbReference>
<dbReference type="NCBIfam" id="TIGR01901">
    <property type="entry name" value="adhes_NPXG"/>
    <property type="match status" value="1"/>
</dbReference>
<dbReference type="InterPro" id="IPR008638">
    <property type="entry name" value="FhaB/CdiA-like_TPS"/>
</dbReference>
<evidence type="ECO:0000259" key="5">
    <source>
        <dbReference type="SMART" id="SM00912"/>
    </source>
</evidence>
<dbReference type="InterPro" id="IPR041286">
    <property type="entry name" value="MBG_2"/>
</dbReference>
<dbReference type="Pfam" id="PF18676">
    <property type="entry name" value="MBG_2"/>
    <property type="match status" value="6"/>
</dbReference>
<evidence type="ECO:0000313" key="7">
    <source>
        <dbReference type="Proteomes" id="UP000002696"/>
    </source>
</evidence>
<dbReference type="Gene3D" id="2.160.20.10">
    <property type="entry name" value="Single-stranded right-handed beta-helix, Pectin lyase-like"/>
    <property type="match status" value="2"/>
</dbReference>
<dbReference type="EMBL" id="CP002102">
    <property type="protein sequence ID" value="ADK99719.1"/>
    <property type="molecule type" value="Genomic_DNA"/>
</dbReference>
<evidence type="ECO:0000256" key="1">
    <source>
        <dbReference type="ARBA" id="ARBA00004613"/>
    </source>
</evidence>
<reference evidence="7" key="1">
    <citation type="journal article" date="2011" name="J. Bacteriol.">
        <title>Genome sequences of eight morphologically diverse alphaproteobacteria.</title>
        <authorList>
            <consortium name="US DOE Joint Genome Institute"/>
            <person name="Brown P.J."/>
            <person name="Kysela D.T."/>
            <person name="Buechlein A."/>
            <person name="Hemmerich C."/>
            <person name="Brun Y.V."/>
        </authorList>
    </citation>
    <scope>NUCLEOTIDE SEQUENCE [LARGE SCALE GENOMIC DNA]</scope>
    <source>
        <strain evidence="7">ATCC 15264 / DSM 4735 / LMG 14903 / NBRC 16000 / CB 81</strain>
    </source>
</reference>
<evidence type="ECO:0000256" key="4">
    <source>
        <dbReference type="SAM" id="MobiDB-lite"/>
    </source>
</evidence>
<dbReference type="InterPro" id="IPR012334">
    <property type="entry name" value="Pectin_lyas_fold"/>
</dbReference>
<keyword evidence="2" id="KW-0964">Secreted</keyword>
<dbReference type="PANTHER" id="PTHR12338:SF8">
    <property type="entry name" value="HEME_HEMOPEXIN-BINDING PROTEIN"/>
    <property type="match status" value="1"/>
</dbReference>
<dbReference type="PANTHER" id="PTHR12338">
    <property type="entry name" value="AUTOTRANSPORTER"/>
    <property type="match status" value="1"/>
</dbReference>
<proteinExistence type="predicted"/>
<dbReference type="Gene3D" id="3.30.160.710">
    <property type="match status" value="5"/>
</dbReference>
<accession>D9QJW8</accession>
<sequence>MAGVVHGGVSFDRSAPNQLLITQSTDRAIVNFQSFDIAAGAGVRIDQPGSLSALLGRVTGQDASIIAGSLSANGQFLLVNPNGIAITNGATIDTGAFVASTLDIADADFLSGNLTFRRTGRAATVVNQGTIAASQGVALIGSGVVNEGVVEARLGQIGYGAGDLVTVDFSGDRFLQVAIPVSDAAGLTDALGRPLSALVQAGGTTRAEGGRIYISAQGARDLMLGAVKVDGSLIATTVREGANGRVHLGNVAIDGGTTGLVQVTGRIDASGGTGLNGGAVEVSGGFLGMGGTVDASGGVNGGSVTLRAGRALSLADQIAAVGRTGVGGQLTYTSGGSVTEIQGSVNNASGGLHGGVISVAASGDLATSGVYLASGLLGYGGRVDLTGGSVRLLSTQIDASGGALGGLVRVGGAFQGGAADRVDRIDYAAHEGRFGPLPTLANARTTFVNDGVGINVASARGQGGSAVIWSDDLTTMLGLVLATGRRGGGWVEVSGKETLRYVDLTRIDTGAGGGLLLDPKDIVIGDFAQAQAWQYAGIIGTGLGTSDRDVGTTLEAFDQFGSSVSLNAAGDRLAVGSAGDDGFGTVAFDSGRVRLFTFTDTSFGGGALAATIGRGYTGGNNVDLGTALETNDAFGYSVSLNAAGDRLAVGATQDDGFGNLVPNSGSVRLFTFADTSFGGGALAATIGRGYTGANNLDPGAIIINSEAFGASVSLNAAGDRLAVGALNDAGVGNVANASGSVSLFTFSNTSFGGGALAATIGRGYTGGSNLDLGTALESGDRFGQSVSLNAAGDRLAVGAYTDDGFGNVASISGSVRLFTFSNTSFAGGALAATIGRGYTGGNNLDLGTSLEDFDLFGTSVSLNAAGDRLAVGAQGDSGLGNVASSSGSVRLFTFSNTSFGGGALAATIGRGYTGGNNIDLGVALEDGDAFGTSVSLNAAGDRLAVGTPQDDGFGNAFADSGSVRLYTFTNTSFAGGALAATLGRGYNGGSNVDLGTALEDSDNFGAAVSLNAAGDRLAVGATGDDGFGNVASLSGAVRLFTFTDTRFGGGVLAATIGRGYTGGNNLDLGTALTAGDGFGYSVSLNATGDRLAVGAVGDDGFGDGFSSSGSVRLFTFADTSFAGGALAATIGRGYTGVNDLDLGTTLEANDFLGYAVSLNAAGDRLAVGAIGDDGSGNAFSNSGSVRLFTFSNNSFAGGALSATIGRGYTGGNNRDLGAALDINDVFGVSVSLNAAGDRLAVGANQDRGAANSFNGIGAVRLFTFTDTSFAGGALAATIGRGYTGGNNLDLGTSLEAFDFFGISVALNAAGDRLAVGASGDWGAANSVTNAGSVRLFTFADTSFTGGALAATIGRGYTGGNNLDLGTALKFNDRFGQSVSLNAAGDRLAVGAYQDDGFLASFVDSGSVRLFTFSNTDFAGGTLAARIGRGYPGGDDLDLGAALESNDVFGVSVSLNAAGDRLAVGAYGDDGFGNLWSNTGSVRLFTFADTGFGGGTLAATIGRGYTGGNNLDLGSALEANDQFGWSVSLNAAGDRLAVGARIDGGFGNAAGASGSVRLFTFTDTSFAGGALAATIGRGYTGGNNLDLGTALTAGDLFGQSVSLNAAGDRLAVGAFSDDGFGDMAPDAGSVRLFTFADTSFGGGALAATLGRGYSGANDIDLGAALESSDAFGWSVSLNAAGDRLAVGAAYDGGFGNVASLAGSVRLFTFTDTSFAGGALAATIGRGYTGANNIDLGTALDDLDFLGDSVSLNAVGDRLAIGASGDDGQGNAFSGFGAVRLFTFTGTGFAGGALSATLGAGYAGTGDLDLRAAGLAPGFGSAVAFDASGDRLALGTPGFGASAGAVHLFTSSTTPVTSLAFADNATGTSNISAAGLAAALAGGTAISLEASNDITVASAVNVTGATGGALSLTAGRSILLNASITTANGNLNLTANSGGSDLTTVNANRQAGAAVITMGTGATINAGTGAVNIALASGTGLTTPTSGSITLNSVTGRTITVSNSGPTAGSNIVLNTGAVLTASGTGRAIDLQARTGTFTNNAGTGVFSLTGGGTYGVFSDNPDNTLEGVTGFTRRYNIADATAFAGFAPAGANVIAYRIAPVLTVTADTLSRFYGNANPTLTYGLTGFLTGDTAANSTTGAASLSTTATGTTGVGSVPIVAALGTLASDLGYQFTFVNGALGITARPLTITADALSRIYGNANPVLTYAVGGQGLVNGDTLTGALATTATTTTGIGTSAITQGTLAASANYDVTYVGSNLTITPRPVTITADALSRIYGNANPALTYAVGGSGLVNGDTLTGALATTATTTTGIGTSAITQGTLAASANYDVTYVGSNLTITPRPVTITADALSRIYGNANPALTYAVGGQGLVNGDTLSGALATTATTTTGIGTSAITRGTLAAGANYDVTYVGSNLTITPRPVTITADALSRIYGNANPALTYAVGGQGLVNGDTLSGALATTAVQTSGVGSFAVTRGSLTAGVNYEVTFVNGTLTITPRPITITADALSRLVGQTDPALTYRVTTGALQFNDTLAGSLTRTPGEAAGAYPILIGTVANPNYQISYVGNVLTINAPPPPPPPPPPVPVPEPTPLLAPAVIPPSQLATTAPLGQPNSTDGAPSTTTRTVSTSTVVDIGADLATSSDDGETGVAAGTCAVSAAGVCLPSQ</sequence>
<dbReference type="InterPro" id="IPR050909">
    <property type="entry name" value="Bact_Autotransporter_VF"/>
</dbReference>
<dbReference type="STRING" id="633149.Bresu_0405"/>
<dbReference type="InterPro" id="IPR011050">
    <property type="entry name" value="Pectin_lyase_fold/virulence"/>
</dbReference>
<feature type="domain" description="Filamentous haemagglutinin FhaB/tRNA nuclease CdiA-like TPS" evidence="5">
    <location>
        <begin position="2"/>
        <end position="108"/>
    </location>
</feature>
<dbReference type="Proteomes" id="UP000002696">
    <property type="component" value="Chromosome"/>
</dbReference>
<feature type="region of interest" description="Disordered" evidence="4">
    <location>
        <begin position="2605"/>
        <end position="2630"/>
    </location>
</feature>